<feature type="compositionally biased region" description="Basic and acidic residues" evidence="1">
    <location>
        <begin position="293"/>
        <end position="309"/>
    </location>
</feature>
<evidence type="ECO:0000256" key="1">
    <source>
        <dbReference type="SAM" id="MobiDB-lite"/>
    </source>
</evidence>
<evidence type="ECO:0008006" key="4">
    <source>
        <dbReference type="Google" id="ProtNLM"/>
    </source>
</evidence>
<gene>
    <name evidence="2" type="ORF">V6N12_015835</name>
</gene>
<feature type="compositionally biased region" description="Polar residues" evidence="1">
    <location>
        <begin position="173"/>
        <end position="182"/>
    </location>
</feature>
<feature type="compositionally biased region" description="Low complexity" evidence="1">
    <location>
        <begin position="184"/>
        <end position="199"/>
    </location>
</feature>
<proteinExistence type="predicted"/>
<comment type="caution">
    <text evidence="2">The sequence shown here is derived from an EMBL/GenBank/DDBJ whole genome shotgun (WGS) entry which is preliminary data.</text>
</comment>
<reference evidence="2 3" key="1">
    <citation type="journal article" date="2024" name="G3 (Bethesda)">
        <title>Genome assembly of Hibiscus sabdariffa L. provides insights into metabolisms of medicinal natural products.</title>
        <authorList>
            <person name="Kim T."/>
        </authorList>
    </citation>
    <scope>NUCLEOTIDE SEQUENCE [LARGE SCALE GENOMIC DNA]</scope>
    <source>
        <strain evidence="2">TK-2024</strain>
        <tissue evidence="2">Old leaves</tissue>
    </source>
</reference>
<protein>
    <recommendedName>
        <fullName evidence="4">Hydroxyproline-rich glycoprotein family protein</fullName>
    </recommendedName>
</protein>
<feature type="region of interest" description="Disordered" evidence="1">
    <location>
        <begin position="28"/>
        <end position="309"/>
    </location>
</feature>
<organism evidence="2 3">
    <name type="scientific">Hibiscus sabdariffa</name>
    <name type="common">roselle</name>
    <dbReference type="NCBI Taxonomy" id="183260"/>
    <lineage>
        <taxon>Eukaryota</taxon>
        <taxon>Viridiplantae</taxon>
        <taxon>Streptophyta</taxon>
        <taxon>Embryophyta</taxon>
        <taxon>Tracheophyta</taxon>
        <taxon>Spermatophyta</taxon>
        <taxon>Magnoliopsida</taxon>
        <taxon>eudicotyledons</taxon>
        <taxon>Gunneridae</taxon>
        <taxon>Pentapetalae</taxon>
        <taxon>rosids</taxon>
        <taxon>malvids</taxon>
        <taxon>Malvales</taxon>
        <taxon>Malvaceae</taxon>
        <taxon>Malvoideae</taxon>
        <taxon>Hibiscus</taxon>
    </lineage>
</organism>
<dbReference type="Proteomes" id="UP001472677">
    <property type="component" value="Unassembled WGS sequence"/>
</dbReference>
<evidence type="ECO:0000313" key="2">
    <source>
        <dbReference type="EMBL" id="KAK8543275.1"/>
    </source>
</evidence>
<name>A0ABR2DQK4_9ROSI</name>
<accession>A0ABR2DQK4</accession>
<feature type="compositionally biased region" description="Basic and acidic residues" evidence="1">
    <location>
        <begin position="240"/>
        <end position="259"/>
    </location>
</feature>
<keyword evidence="3" id="KW-1185">Reference proteome</keyword>
<dbReference type="PANTHER" id="PTHR47911">
    <property type="entry name" value="HYDROXYPROLINE-RICH GLYCOPROTEIN-LIKE"/>
    <property type="match status" value="1"/>
</dbReference>
<feature type="compositionally biased region" description="Basic and acidic residues" evidence="1">
    <location>
        <begin position="58"/>
        <end position="67"/>
    </location>
</feature>
<sequence>MRGTIGRTLSNPNIQHLASFSKRTSFFLQSSPFSSGDGRGRGGGNSPFGGFTSAIGKSDSEDRRRNSNESPSVGLGHGRGGGNSPFGGFTSAIEKSDSEDKRRDSSEPPPVGLGHGRGRGTPLSSEPKLPSFSSHVSQNGSGRGRVTNEPVPPPRQPKLPIFIMKQDEIEADSSANQTTESVHSSEPALPSSKLSAASLFGSGQGKPTKQPEPVSQMKEKNRHIRTKHEQKQPPPSPPVSKEEAVKKAMDILSRRREGDEREDMSMSGGRGSGRGGRGRGRGRGAQRGRGRGRGQEGDTRTEEEAVKEIGDDLYLGDNASGEKLAENIGAENMAKLFEGFEEFSSRVLPSPHDDAYLEAMHTNFMIEFEPEYLMADFESNPDIDEKPPMSLRDALEKVKPFLMSYEGIQNQEEWEEAIKETMDNVPLLQEIIDYYSGPDRVTAKKQQEELERVAKTLPKSAPVSVKNFTNRAVLSLQSNPGWGFDKKCQFMDKLVSEVSQQYK</sequence>
<feature type="compositionally biased region" description="Basic and acidic residues" evidence="1">
    <location>
        <begin position="94"/>
        <end position="106"/>
    </location>
</feature>
<feature type="compositionally biased region" description="Polar residues" evidence="1">
    <location>
        <begin position="131"/>
        <end position="140"/>
    </location>
</feature>
<feature type="compositionally biased region" description="Gly residues" evidence="1">
    <location>
        <begin position="75"/>
        <end position="85"/>
    </location>
</feature>
<dbReference type="EMBL" id="JBBPBM010000024">
    <property type="protein sequence ID" value="KAK8543275.1"/>
    <property type="molecule type" value="Genomic_DNA"/>
</dbReference>
<dbReference type="PANTHER" id="PTHR47911:SF1">
    <property type="entry name" value="OS06G0664400 PROTEIN"/>
    <property type="match status" value="1"/>
</dbReference>
<evidence type="ECO:0000313" key="3">
    <source>
        <dbReference type="Proteomes" id="UP001472677"/>
    </source>
</evidence>
<feature type="compositionally biased region" description="Basic residues" evidence="1">
    <location>
        <begin position="276"/>
        <end position="292"/>
    </location>
</feature>